<organism evidence="4 5">
    <name type="scientific">Ciona savignyi</name>
    <name type="common">Pacific transparent sea squirt</name>
    <dbReference type="NCBI Taxonomy" id="51511"/>
    <lineage>
        <taxon>Eukaryota</taxon>
        <taxon>Metazoa</taxon>
        <taxon>Chordata</taxon>
        <taxon>Tunicata</taxon>
        <taxon>Ascidiacea</taxon>
        <taxon>Phlebobranchia</taxon>
        <taxon>Cionidae</taxon>
        <taxon>Ciona</taxon>
    </lineage>
</organism>
<dbReference type="GO" id="GO:0036503">
    <property type="term" value="P:ERAD pathway"/>
    <property type="evidence" value="ECO:0007669"/>
    <property type="project" value="InterPro"/>
</dbReference>
<dbReference type="STRING" id="51511.ENSCSAVP00000015874"/>
<reference evidence="4" key="3">
    <citation type="submission" date="2025-09" db="UniProtKB">
        <authorList>
            <consortium name="Ensembl"/>
        </authorList>
    </citation>
    <scope>IDENTIFICATION</scope>
</reference>
<feature type="region of interest" description="Disordered" evidence="1">
    <location>
        <begin position="73"/>
        <end position="140"/>
    </location>
</feature>
<sequence length="297" mass="33246">MSSTPYLIDGIGDEVTIAFGLLIGFTTIVLAWMSTRVSERHYDQFAPNTNSPAAAHQLISLNPTTINNVELNGGVTNDTLHQSSNTDEPTIQNEEINSGNDDSEHQVASSSRNVEEPNEENLRQRRHAGSSQTRDINNSNVPEQFSIRLKFLDETVRVVQARTSDTVGEFRRQHFPVATAHRYRMIFQGQVLRDEHQTLLQCRIGPNLTSPEDFPVVHCFLSSTESDPRAPRDATSQIQQTVEELNIGHFFLPMLGSMLTLLLYLCVYHTSLFTLPALFGVAGLACFFIVLIVNQFL</sequence>
<dbReference type="InterPro" id="IPR029071">
    <property type="entry name" value="Ubiquitin-like_domsf"/>
</dbReference>
<dbReference type="Proteomes" id="UP000007875">
    <property type="component" value="Unassembled WGS sequence"/>
</dbReference>
<dbReference type="InParanoid" id="H2ZE58"/>
<accession>H2ZE58</accession>
<dbReference type="CDD" id="cd17057">
    <property type="entry name" value="Ubl_TMUB1_like"/>
    <property type="match status" value="1"/>
</dbReference>
<dbReference type="OMA" id="TLLWYCQ"/>
<evidence type="ECO:0000313" key="4">
    <source>
        <dbReference type="Ensembl" id="ENSCSAVP00000015874.1"/>
    </source>
</evidence>
<evidence type="ECO:0000259" key="3">
    <source>
        <dbReference type="PROSITE" id="PS50053"/>
    </source>
</evidence>
<feature type="transmembrane region" description="Helical" evidence="2">
    <location>
        <begin position="277"/>
        <end position="296"/>
    </location>
</feature>
<feature type="compositionally biased region" description="Polar residues" evidence="1">
    <location>
        <begin position="73"/>
        <end position="112"/>
    </location>
</feature>
<dbReference type="Gene3D" id="3.10.20.90">
    <property type="entry name" value="Phosphatidylinositol 3-kinase Catalytic Subunit, Chain A, domain 1"/>
    <property type="match status" value="1"/>
</dbReference>
<dbReference type="GeneTree" id="ENSGT00390000014069"/>
<dbReference type="AlphaFoldDB" id="H2ZE58"/>
<reference evidence="4" key="2">
    <citation type="submission" date="2025-08" db="UniProtKB">
        <authorList>
            <consortium name="Ensembl"/>
        </authorList>
    </citation>
    <scope>IDENTIFICATION</scope>
</reference>
<dbReference type="Ensembl" id="ENSCSAVT00000016053.1">
    <property type="protein sequence ID" value="ENSCSAVP00000015874.1"/>
    <property type="gene ID" value="ENSCSAVG00000009332.1"/>
</dbReference>
<dbReference type="eggNOG" id="ENOG502QU8U">
    <property type="taxonomic scope" value="Eukaryota"/>
</dbReference>
<dbReference type="HOGENOM" id="CLU_053940_0_0_1"/>
<protein>
    <recommendedName>
        <fullName evidence="3">Ubiquitin-like domain-containing protein</fullName>
    </recommendedName>
</protein>
<dbReference type="SUPFAM" id="SSF54236">
    <property type="entry name" value="Ubiquitin-like"/>
    <property type="match status" value="1"/>
</dbReference>
<reference evidence="5" key="1">
    <citation type="submission" date="2003-08" db="EMBL/GenBank/DDBJ databases">
        <authorList>
            <person name="Birren B."/>
            <person name="Nusbaum C."/>
            <person name="Abebe A."/>
            <person name="Abouelleil A."/>
            <person name="Adekoya E."/>
            <person name="Ait-zahra M."/>
            <person name="Allen N."/>
            <person name="Allen T."/>
            <person name="An P."/>
            <person name="Anderson M."/>
            <person name="Anderson S."/>
            <person name="Arachchi H."/>
            <person name="Armbruster J."/>
            <person name="Bachantsang P."/>
            <person name="Baldwin J."/>
            <person name="Barry A."/>
            <person name="Bayul T."/>
            <person name="Blitshsteyn B."/>
            <person name="Bloom T."/>
            <person name="Blye J."/>
            <person name="Boguslavskiy L."/>
            <person name="Borowsky M."/>
            <person name="Boukhgalter B."/>
            <person name="Brunache A."/>
            <person name="Butler J."/>
            <person name="Calixte N."/>
            <person name="Calvo S."/>
            <person name="Camarata J."/>
            <person name="Campo K."/>
            <person name="Chang J."/>
            <person name="Cheshatsang Y."/>
            <person name="Citroen M."/>
            <person name="Collymore A."/>
            <person name="Considine T."/>
            <person name="Cook A."/>
            <person name="Cooke P."/>
            <person name="Corum B."/>
            <person name="Cuomo C."/>
            <person name="David R."/>
            <person name="Dawoe T."/>
            <person name="Degray S."/>
            <person name="Dodge S."/>
            <person name="Dooley K."/>
            <person name="Dorje P."/>
            <person name="Dorjee K."/>
            <person name="Dorris L."/>
            <person name="Duffey N."/>
            <person name="Dupes A."/>
            <person name="Elkins T."/>
            <person name="Engels R."/>
            <person name="Erickson J."/>
            <person name="Farina A."/>
            <person name="Faro S."/>
            <person name="Ferreira P."/>
            <person name="Fischer H."/>
            <person name="Fitzgerald M."/>
            <person name="Foley K."/>
            <person name="Gage D."/>
            <person name="Galagan J."/>
            <person name="Gearin G."/>
            <person name="Gnerre S."/>
            <person name="Gnirke A."/>
            <person name="Goyette A."/>
            <person name="Graham J."/>
            <person name="Grandbois E."/>
            <person name="Gyaltsen K."/>
            <person name="Hafez N."/>
            <person name="Hagopian D."/>
            <person name="Hagos B."/>
            <person name="Hall J."/>
            <person name="Hatcher B."/>
            <person name="Heller A."/>
            <person name="Higgins H."/>
            <person name="Honan T."/>
            <person name="Horn A."/>
            <person name="Houde N."/>
            <person name="Hughes L."/>
            <person name="Hulme W."/>
            <person name="Husby E."/>
            <person name="Iliev I."/>
            <person name="Jaffe D."/>
            <person name="Jones C."/>
            <person name="Kamal M."/>
            <person name="Kamat A."/>
            <person name="Kamvysselis M."/>
            <person name="Karlsson E."/>
            <person name="Kells C."/>
            <person name="Kieu A."/>
            <person name="Kisner P."/>
            <person name="Kodira C."/>
            <person name="Kulbokas E."/>
            <person name="Labutti K."/>
            <person name="Lama D."/>
            <person name="Landers T."/>
            <person name="Leger J."/>
            <person name="Levine S."/>
            <person name="Lewis D."/>
            <person name="Lewis T."/>
            <person name="Lindblad-toh K."/>
            <person name="Liu X."/>
            <person name="Lokyitsang T."/>
            <person name="Lokyitsang Y."/>
            <person name="Lucien O."/>
            <person name="Lui A."/>
            <person name="Ma L.J."/>
            <person name="Mabbitt R."/>
            <person name="Macdonald J."/>
            <person name="Maclean C."/>
            <person name="Major J."/>
            <person name="Manning J."/>
            <person name="Marabella R."/>
            <person name="Maru K."/>
            <person name="Matthews C."/>
            <person name="Mauceli E."/>
            <person name="Mccarthy M."/>
            <person name="Mcdonough S."/>
            <person name="Mcghee T."/>
            <person name="Meldrim J."/>
            <person name="Meneus L."/>
            <person name="Mesirov J."/>
            <person name="Mihalev A."/>
            <person name="Mihova T."/>
            <person name="Mikkelsen T."/>
            <person name="Mlenga V."/>
            <person name="Moru K."/>
            <person name="Mozes J."/>
            <person name="Mulrain L."/>
            <person name="Munson G."/>
            <person name="Naylor J."/>
            <person name="Newes C."/>
            <person name="Nguyen C."/>
            <person name="Nguyen N."/>
            <person name="Nguyen T."/>
            <person name="Nicol R."/>
            <person name="Nielsen C."/>
            <person name="Nizzari M."/>
            <person name="Norbu C."/>
            <person name="Norbu N."/>
            <person name="O'donnell P."/>
            <person name="Okoawo O."/>
            <person name="O'leary S."/>
            <person name="Omotosho B."/>
            <person name="O'neill K."/>
            <person name="Osman S."/>
            <person name="Parker S."/>
            <person name="Perrin D."/>
            <person name="Phunkhang P."/>
            <person name="Piqani B."/>
            <person name="Purcell S."/>
            <person name="Rachupka T."/>
            <person name="Ramasamy U."/>
            <person name="Rameau R."/>
            <person name="Ray V."/>
            <person name="Raymond C."/>
            <person name="Retta R."/>
            <person name="Richardson S."/>
            <person name="Rise C."/>
            <person name="Rodriguez J."/>
            <person name="Rogers J."/>
            <person name="Rogov P."/>
            <person name="Rutman M."/>
            <person name="Schupbach R."/>
            <person name="Seaman C."/>
            <person name="Settipalli S."/>
            <person name="Sharpe T."/>
            <person name="Sheridan J."/>
            <person name="Sherpa N."/>
            <person name="Shi J."/>
            <person name="Smirnov S."/>
            <person name="Smith C."/>
            <person name="Sougnez C."/>
            <person name="Spencer B."/>
            <person name="Stalker J."/>
            <person name="Stange-thomann N."/>
            <person name="Stavropoulos S."/>
            <person name="Stetson K."/>
            <person name="Stone C."/>
            <person name="Stone S."/>
            <person name="Stubbs M."/>
            <person name="Talamas J."/>
            <person name="Tchuinga P."/>
            <person name="Tenzing P."/>
            <person name="Tesfaye S."/>
            <person name="Theodore J."/>
            <person name="Thoulutsang Y."/>
            <person name="Topham K."/>
            <person name="Towey S."/>
            <person name="Tsamla T."/>
            <person name="Tsomo N."/>
            <person name="Vallee D."/>
            <person name="Vassiliev H."/>
            <person name="Venkataraman V."/>
            <person name="Vinson J."/>
            <person name="Vo A."/>
            <person name="Wade C."/>
            <person name="Wang S."/>
            <person name="Wangchuk T."/>
            <person name="Wangdi T."/>
            <person name="Whittaker C."/>
            <person name="Wilkinson J."/>
            <person name="Wu Y."/>
            <person name="Wyman D."/>
            <person name="Yadav S."/>
            <person name="Yang S."/>
            <person name="Yang X."/>
            <person name="Yeager S."/>
            <person name="Yee E."/>
            <person name="Young G."/>
            <person name="Zainoun J."/>
            <person name="Zembeck L."/>
            <person name="Zimmer A."/>
            <person name="Zody M."/>
            <person name="Lander E."/>
        </authorList>
    </citation>
    <scope>NUCLEOTIDE SEQUENCE [LARGE SCALE GENOMIC DNA]</scope>
</reference>
<dbReference type="PROSITE" id="PS50053">
    <property type="entry name" value="UBIQUITIN_2"/>
    <property type="match status" value="1"/>
</dbReference>
<feature type="transmembrane region" description="Helical" evidence="2">
    <location>
        <begin position="15"/>
        <end position="33"/>
    </location>
</feature>
<dbReference type="InterPro" id="IPR040352">
    <property type="entry name" value="TMUB1/2"/>
</dbReference>
<feature type="domain" description="Ubiquitin-like" evidence="3">
    <location>
        <begin position="145"/>
        <end position="207"/>
    </location>
</feature>
<evidence type="ECO:0000313" key="5">
    <source>
        <dbReference type="Proteomes" id="UP000007875"/>
    </source>
</evidence>
<keyword evidence="2" id="KW-0812">Transmembrane</keyword>
<dbReference type="PANTHER" id="PTHR14557">
    <property type="entry name" value="PROTEIN C7ORF21"/>
    <property type="match status" value="1"/>
</dbReference>
<feature type="compositionally biased region" description="Polar residues" evidence="1">
    <location>
        <begin position="129"/>
        <end position="140"/>
    </location>
</feature>
<keyword evidence="2" id="KW-1133">Transmembrane helix</keyword>
<keyword evidence="2" id="KW-0472">Membrane</keyword>
<proteinExistence type="predicted"/>
<dbReference type="SMART" id="SM00213">
    <property type="entry name" value="UBQ"/>
    <property type="match status" value="1"/>
</dbReference>
<evidence type="ECO:0000256" key="2">
    <source>
        <dbReference type="SAM" id="Phobius"/>
    </source>
</evidence>
<dbReference type="InterPro" id="IPR000626">
    <property type="entry name" value="Ubiquitin-like_dom"/>
</dbReference>
<name>H2ZE58_CIOSA</name>
<evidence type="ECO:0000256" key="1">
    <source>
        <dbReference type="SAM" id="MobiDB-lite"/>
    </source>
</evidence>
<dbReference type="PANTHER" id="PTHR14557:SF5">
    <property type="entry name" value="UBIQUITIN-LIKE DOMAIN-CONTAINING PROTEIN"/>
    <property type="match status" value="1"/>
</dbReference>
<dbReference type="FunCoup" id="H2ZE58">
    <property type="interactions" value="65"/>
</dbReference>
<feature type="transmembrane region" description="Helical" evidence="2">
    <location>
        <begin position="250"/>
        <end position="271"/>
    </location>
</feature>
<keyword evidence="5" id="KW-1185">Reference proteome</keyword>